<accession>A0AAW5JZ13</accession>
<keyword evidence="5" id="KW-0312">Gluconeogenesis</keyword>
<evidence type="ECO:0000313" key="14">
    <source>
        <dbReference type="EMBL" id="MCQ4813795.1"/>
    </source>
</evidence>
<dbReference type="Pfam" id="PF03315">
    <property type="entry name" value="SDH_beta"/>
    <property type="match status" value="1"/>
</dbReference>
<dbReference type="AlphaFoldDB" id="A0AAW5JZ13"/>
<reference evidence="14 15" key="1">
    <citation type="submission" date="2022-06" db="EMBL/GenBank/DDBJ databases">
        <title>Isolation of gut microbiota from human fecal samples.</title>
        <authorList>
            <person name="Pamer E.G."/>
            <person name="Barat B."/>
            <person name="Waligurski E."/>
            <person name="Medina S."/>
            <person name="Paddock L."/>
            <person name="Mostad J."/>
        </authorList>
    </citation>
    <scope>NUCLEOTIDE SEQUENCE [LARGE SCALE GENOMIC DNA]</scope>
    <source>
        <strain evidence="14 15">DFI.9.90</strain>
    </source>
</reference>
<organism evidence="14 15">
    <name type="scientific">Cloacibacillus evryensis</name>
    <dbReference type="NCBI Taxonomy" id="508460"/>
    <lineage>
        <taxon>Bacteria</taxon>
        <taxon>Thermotogati</taxon>
        <taxon>Synergistota</taxon>
        <taxon>Synergistia</taxon>
        <taxon>Synergistales</taxon>
        <taxon>Synergistaceae</taxon>
        <taxon>Cloacibacillus</taxon>
    </lineage>
</organism>
<keyword evidence="7" id="KW-0479">Metal-binding</keyword>
<gene>
    <name evidence="14" type="ORF">NE630_05050</name>
</gene>
<comment type="cofactor">
    <cofactor evidence="1">
        <name>[4Fe-4S] cluster</name>
        <dbReference type="ChEBI" id="CHEBI:49883"/>
    </cofactor>
</comment>
<protein>
    <recommendedName>
        <fullName evidence="4">L-serine ammonia-lyase</fullName>
        <ecNumber evidence="4">4.3.1.17</ecNumber>
    </recommendedName>
</protein>
<dbReference type="InterPro" id="IPR005131">
    <property type="entry name" value="Ser_deHydtase_bsu"/>
</dbReference>
<evidence type="ECO:0000256" key="10">
    <source>
        <dbReference type="ARBA" id="ARBA00023239"/>
    </source>
</evidence>
<keyword evidence="9" id="KW-0411">Iron-sulfur</keyword>
<dbReference type="GO" id="GO:0006094">
    <property type="term" value="P:gluconeogenesis"/>
    <property type="evidence" value="ECO:0007669"/>
    <property type="project" value="UniProtKB-KW"/>
</dbReference>
<sequence length="522" mass="54119">MDKMPASIFNDVIGPVMRGPSSSHVAGAARIAAVVRQSVGGDPLRAVVDFDVNGSLAASHDGHGTDMGFVCGMLGKEITEPDVDRYARLAREAGIEIEFRILDYGAEHPNNYRIEVWGRGGERHLWEGVSVGGGMIEMRNYDGFPVSICGDFCEALVKFPRGGAAAMKDSPLVAGSAPDFAQVVEGGNGSLLSLKYSKAPDIEALRAAAAGQGALDFVFVKPMLPTLSRANCSVPFSSARDMLAFSEGGNMPMWELAAEYEAARGGTSKDEALDKMRILVSIMEGSLKEGLAGTEYADRILGPQARLIEAARERGALIPCDILNNVIKSITAIMETKSAMGVIVAAPTAGSCGCLPGTLLGAGLALGKPKEEITRAMLAAGLIGIFIAEGATFAAEVGGCQVECGAGSGMAAAGLVQLMGGSAEQCVDAASMALQNITGLACDPVANRVEVPCLGKNVMGGSNAVASANMALAGYDKVIPLDETIAAMYDVGLKLPLELRCTFGGLGKSPAALKLLEKLKDR</sequence>
<evidence type="ECO:0000256" key="11">
    <source>
        <dbReference type="ARBA" id="ARBA00049406"/>
    </source>
</evidence>
<dbReference type="EC" id="4.3.1.17" evidence="4"/>
<evidence type="ECO:0000256" key="6">
    <source>
        <dbReference type="ARBA" id="ARBA00022485"/>
    </source>
</evidence>
<dbReference type="Gene3D" id="3.30.1330.90">
    <property type="entry name" value="D-3-phosphoglycerate dehydrogenase, domain 3"/>
    <property type="match status" value="1"/>
</dbReference>
<dbReference type="InterPro" id="IPR005130">
    <property type="entry name" value="Ser_deHydtase-like_asu"/>
</dbReference>
<comment type="catalytic activity">
    <reaction evidence="11">
        <text>L-serine = pyruvate + NH4(+)</text>
        <dbReference type="Rhea" id="RHEA:19169"/>
        <dbReference type="ChEBI" id="CHEBI:15361"/>
        <dbReference type="ChEBI" id="CHEBI:28938"/>
        <dbReference type="ChEBI" id="CHEBI:33384"/>
        <dbReference type="EC" id="4.3.1.17"/>
    </reaction>
</comment>
<dbReference type="Pfam" id="PF03313">
    <property type="entry name" value="SDH_alpha"/>
    <property type="match status" value="1"/>
</dbReference>
<comment type="caution">
    <text evidence="14">The sequence shown here is derived from an EMBL/GenBank/DDBJ whole genome shotgun (WGS) entry which is preliminary data.</text>
</comment>
<feature type="domain" description="Serine dehydratase-like alpha subunit" evidence="12">
    <location>
        <begin position="250"/>
        <end position="502"/>
    </location>
</feature>
<evidence type="ECO:0000256" key="2">
    <source>
        <dbReference type="ARBA" id="ARBA00004742"/>
    </source>
</evidence>
<dbReference type="GO" id="GO:0003941">
    <property type="term" value="F:L-serine ammonia-lyase activity"/>
    <property type="evidence" value="ECO:0007669"/>
    <property type="project" value="UniProtKB-EC"/>
</dbReference>
<dbReference type="InterPro" id="IPR029009">
    <property type="entry name" value="ASB_dom_sf"/>
</dbReference>
<evidence type="ECO:0000256" key="7">
    <source>
        <dbReference type="ARBA" id="ARBA00022723"/>
    </source>
</evidence>
<evidence type="ECO:0000256" key="4">
    <source>
        <dbReference type="ARBA" id="ARBA00012093"/>
    </source>
</evidence>
<evidence type="ECO:0000259" key="13">
    <source>
        <dbReference type="Pfam" id="PF03315"/>
    </source>
</evidence>
<keyword evidence="6" id="KW-0004">4Fe-4S</keyword>
<evidence type="ECO:0000256" key="1">
    <source>
        <dbReference type="ARBA" id="ARBA00001966"/>
    </source>
</evidence>
<feature type="domain" description="Serine dehydratase beta chain" evidence="13">
    <location>
        <begin position="19"/>
        <end position="93"/>
    </location>
</feature>
<dbReference type="GO" id="GO:0046872">
    <property type="term" value="F:metal ion binding"/>
    <property type="evidence" value="ECO:0007669"/>
    <property type="project" value="UniProtKB-KW"/>
</dbReference>
<keyword evidence="15" id="KW-1185">Reference proteome</keyword>
<evidence type="ECO:0000259" key="12">
    <source>
        <dbReference type="Pfam" id="PF03313"/>
    </source>
</evidence>
<dbReference type="EMBL" id="JANFYT010000008">
    <property type="protein sequence ID" value="MCQ4813795.1"/>
    <property type="molecule type" value="Genomic_DNA"/>
</dbReference>
<evidence type="ECO:0000256" key="9">
    <source>
        <dbReference type="ARBA" id="ARBA00023014"/>
    </source>
</evidence>
<dbReference type="InterPro" id="IPR051318">
    <property type="entry name" value="Fe-S_L-Ser"/>
</dbReference>
<dbReference type="PANTHER" id="PTHR30182">
    <property type="entry name" value="L-SERINE DEHYDRATASE"/>
    <property type="match status" value="1"/>
</dbReference>
<dbReference type="GO" id="GO:0051539">
    <property type="term" value="F:4 iron, 4 sulfur cluster binding"/>
    <property type="evidence" value="ECO:0007669"/>
    <property type="project" value="UniProtKB-KW"/>
</dbReference>
<dbReference type="PANTHER" id="PTHR30182:SF1">
    <property type="entry name" value="L-SERINE DEHYDRATASE 1"/>
    <property type="match status" value="1"/>
</dbReference>
<evidence type="ECO:0000256" key="3">
    <source>
        <dbReference type="ARBA" id="ARBA00008636"/>
    </source>
</evidence>
<evidence type="ECO:0000256" key="8">
    <source>
        <dbReference type="ARBA" id="ARBA00023004"/>
    </source>
</evidence>
<evidence type="ECO:0000256" key="5">
    <source>
        <dbReference type="ARBA" id="ARBA00022432"/>
    </source>
</evidence>
<keyword evidence="10 14" id="KW-0456">Lyase</keyword>
<keyword evidence="8" id="KW-0408">Iron</keyword>
<comment type="similarity">
    <text evidence="3">Belongs to the iron-sulfur dependent L-serine dehydratase family.</text>
</comment>
<evidence type="ECO:0000313" key="15">
    <source>
        <dbReference type="Proteomes" id="UP001205919"/>
    </source>
</evidence>
<name>A0AAW5JZ13_9BACT</name>
<dbReference type="Proteomes" id="UP001205919">
    <property type="component" value="Unassembled WGS sequence"/>
</dbReference>
<proteinExistence type="inferred from homology"/>
<comment type="pathway">
    <text evidence="2">Carbohydrate biosynthesis; gluconeogenesis.</text>
</comment>
<dbReference type="RefSeq" id="WP_008709461.1">
    <property type="nucleotide sequence ID" value="NZ_CABKQM010000003.1"/>
</dbReference>
<dbReference type="SUPFAM" id="SSF143548">
    <property type="entry name" value="Serine metabolism enzymes domain"/>
    <property type="match status" value="1"/>
</dbReference>